<dbReference type="Pfam" id="PF00924">
    <property type="entry name" value="MS_channel_2nd"/>
    <property type="match status" value="1"/>
</dbReference>
<dbReference type="InterPro" id="IPR023408">
    <property type="entry name" value="MscS_beta-dom_sf"/>
</dbReference>
<evidence type="ECO:0000256" key="7">
    <source>
        <dbReference type="SAM" id="MobiDB-lite"/>
    </source>
</evidence>
<feature type="region of interest" description="Disordered" evidence="7">
    <location>
        <begin position="1"/>
        <end position="31"/>
    </location>
</feature>
<evidence type="ECO:0000259" key="9">
    <source>
        <dbReference type="Pfam" id="PF00924"/>
    </source>
</evidence>
<feature type="transmembrane region" description="Helical" evidence="8">
    <location>
        <begin position="391"/>
        <end position="412"/>
    </location>
</feature>
<dbReference type="InterPro" id="IPR011066">
    <property type="entry name" value="MscS_channel_C_sf"/>
</dbReference>
<feature type="transmembrane region" description="Helical" evidence="8">
    <location>
        <begin position="320"/>
        <end position="343"/>
    </location>
</feature>
<evidence type="ECO:0000313" key="13">
    <source>
        <dbReference type="EMBL" id="SFI73756.1"/>
    </source>
</evidence>
<feature type="transmembrane region" description="Helical" evidence="8">
    <location>
        <begin position="561"/>
        <end position="581"/>
    </location>
</feature>
<evidence type="ECO:0000256" key="2">
    <source>
        <dbReference type="ARBA" id="ARBA00008017"/>
    </source>
</evidence>
<proteinExistence type="inferred from homology"/>
<evidence type="ECO:0000256" key="6">
    <source>
        <dbReference type="ARBA" id="ARBA00023136"/>
    </source>
</evidence>
<feature type="transmembrane region" description="Helical" evidence="8">
    <location>
        <begin position="281"/>
        <end position="300"/>
    </location>
</feature>
<sequence>MPPIDVRTPAPPPPDRRPAAARPSKRGGAKRRRTLAGLIVALLAGIAALSLAPAQAQQTGAAAETGGAQESEAAAEAAALPTAALLEVLRNAEARDRLIEALEQAQGEGTAEGTGEGAGETSGGGGEAASASASGETAAPVAPAPGEDGLGARIAETTQAWVNAVASTAMSTWNELLEAPDRLDGLGEAVDPSVLLSALKELGLTIVGTYAVYVLIRLGAGGLRRRIGRSGAEGGPLHKLLMGFAMAALDAATVVAAWAAGYAIATFALDPPGSVGIRQTMYLNAFVAVEIARNVIRLMLRPETGSLRLIPMPDAAARYLTSRLIVAAAILGYGQLLAAPIVARNAGWQAGQAVGVAVGLVVVLMGFVAVLRHRRAVADWLTPAEPGSRRVFAALAKLWHVPVLIYLAVLFVIVMTRPGNVLWPVLEASGKILLAIVIGMMINGFLAARMRAGVKLPESLSAKLPLLEHRLNAFVPRLLLAVRLIVAVVVLGVALEQAGVFDTEGWLATETGLRMTGAAVSVIFILLGAFLVWLAFSAWVDWRLSPDVGRVPTPRETTLLSLLRNAATIALLVITLMFALSELGIDIAPLIASAGVLGLAIGFGAQKLVQDVITGVFIQLENAMNVGDVVTVGGITGGVEKLTVRSVSIRDLNGTYHLMPFSSVDMVSNFTRDFAYCVMDAGIAYREDIDEAKQAVLDAFAALKEDETQGAALLGDVEWFGVQALGDSAVVLRARAKTRPGSQWGFGRAWNEQIKKIFDARGIEIPFPHQTVYFGELKDGSAPPVHMVRDDKAEVVEGEASPAPEPAAAPARGPRTDKALNRDMPDEDEV</sequence>
<keyword evidence="6 8" id="KW-0472">Membrane</keyword>
<feature type="transmembrane region" description="Helical" evidence="8">
    <location>
        <begin position="515"/>
        <end position="540"/>
    </location>
</feature>
<dbReference type="SUPFAM" id="SSF82689">
    <property type="entry name" value="Mechanosensitive channel protein MscS (YggB), C-terminal domain"/>
    <property type="match status" value="1"/>
</dbReference>
<dbReference type="EMBL" id="FOQH01000009">
    <property type="protein sequence ID" value="SFI73756.1"/>
    <property type="molecule type" value="Genomic_DNA"/>
</dbReference>
<feature type="region of interest" description="Disordered" evidence="7">
    <location>
        <begin position="105"/>
        <end position="149"/>
    </location>
</feature>
<evidence type="ECO:0000256" key="4">
    <source>
        <dbReference type="ARBA" id="ARBA00022692"/>
    </source>
</evidence>
<evidence type="ECO:0000256" key="3">
    <source>
        <dbReference type="ARBA" id="ARBA00022475"/>
    </source>
</evidence>
<dbReference type="InterPro" id="IPR057485">
    <property type="entry name" value="YbiO-like_TM1"/>
</dbReference>
<feature type="region of interest" description="Disordered" evidence="7">
    <location>
        <begin position="790"/>
        <end position="830"/>
    </location>
</feature>
<name>A0A1I3KMP0_9RHOB</name>
<evidence type="ECO:0000256" key="8">
    <source>
        <dbReference type="SAM" id="Phobius"/>
    </source>
</evidence>
<feature type="compositionally biased region" description="Low complexity" evidence="7">
    <location>
        <begin position="798"/>
        <end position="813"/>
    </location>
</feature>
<evidence type="ECO:0000259" key="10">
    <source>
        <dbReference type="Pfam" id="PF21082"/>
    </source>
</evidence>
<dbReference type="InterPro" id="IPR049142">
    <property type="entry name" value="MS_channel_1st"/>
</dbReference>
<accession>A0A1I3KMP0</accession>
<feature type="transmembrane region" description="Helical" evidence="8">
    <location>
        <begin position="240"/>
        <end position="269"/>
    </location>
</feature>
<dbReference type="Pfam" id="PF25392">
    <property type="entry name" value="MS_channel_TM1"/>
    <property type="match status" value="1"/>
</dbReference>
<dbReference type="SUPFAM" id="SSF50182">
    <property type="entry name" value="Sm-like ribonucleoproteins"/>
    <property type="match status" value="1"/>
</dbReference>
<feature type="compositionally biased region" description="Gly residues" evidence="7">
    <location>
        <begin position="110"/>
        <end position="127"/>
    </location>
</feature>
<dbReference type="GO" id="GO:0008381">
    <property type="term" value="F:mechanosensitive monoatomic ion channel activity"/>
    <property type="evidence" value="ECO:0007669"/>
    <property type="project" value="InterPro"/>
</dbReference>
<dbReference type="AlphaFoldDB" id="A0A1I3KMP0"/>
<feature type="transmembrane region" description="Helical" evidence="8">
    <location>
        <begin position="202"/>
        <end position="220"/>
    </location>
</feature>
<evidence type="ECO:0000256" key="5">
    <source>
        <dbReference type="ARBA" id="ARBA00022989"/>
    </source>
</evidence>
<feature type="compositionally biased region" description="Pro residues" evidence="7">
    <location>
        <begin position="1"/>
        <end position="13"/>
    </location>
</feature>
<dbReference type="GO" id="GO:0005886">
    <property type="term" value="C:plasma membrane"/>
    <property type="evidence" value="ECO:0007669"/>
    <property type="project" value="UniProtKB-SubCell"/>
</dbReference>
<feature type="transmembrane region" description="Helical" evidence="8">
    <location>
        <begin position="349"/>
        <end position="371"/>
    </location>
</feature>
<feature type="domain" description="Mechanosensitive ion channel MscS" evidence="9">
    <location>
        <begin position="608"/>
        <end position="672"/>
    </location>
</feature>
<feature type="transmembrane region" description="Helical" evidence="8">
    <location>
        <begin position="471"/>
        <end position="495"/>
    </location>
</feature>
<feature type="domain" description="Mechanosensitive ion channel MscS C-terminal" evidence="10">
    <location>
        <begin position="679"/>
        <end position="765"/>
    </location>
</feature>
<feature type="domain" description="Moderate conductance mechanosensitive channel YbiO-like transmembrane helix 1" evidence="12">
    <location>
        <begin position="428"/>
        <end position="506"/>
    </location>
</feature>
<gene>
    <name evidence="13" type="ORF">SAMN05216258_10920</name>
</gene>
<evidence type="ECO:0000313" key="14">
    <source>
        <dbReference type="Proteomes" id="UP000199377"/>
    </source>
</evidence>
<organism evidence="13 14">
    <name type="scientific">Albimonas pacifica</name>
    <dbReference type="NCBI Taxonomy" id="1114924"/>
    <lineage>
        <taxon>Bacteria</taxon>
        <taxon>Pseudomonadati</taxon>
        <taxon>Pseudomonadota</taxon>
        <taxon>Alphaproteobacteria</taxon>
        <taxon>Rhodobacterales</taxon>
        <taxon>Paracoccaceae</taxon>
        <taxon>Albimonas</taxon>
    </lineage>
</organism>
<dbReference type="InterPro" id="IPR045276">
    <property type="entry name" value="YbiO_bact"/>
</dbReference>
<dbReference type="PANTHER" id="PTHR30460">
    <property type="entry name" value="MODERATE CONDUCTANCE MECHANOSENSITIVE CHANNEL YBIO"/>
    <property type="match status" value="1"/>
</dbReference>
<dbReference type="PANTHER" id="PTHR30460:SF0">
    <property type="entry name" value="MODERATE CONDUCTANCE MECHANOSENSITIVE CHANNEL YBIO"/>
    <property type="match status" value="1"/>
</dbReference>
<dbReference type="SUPFAM" id="SSF82861">
    <property type="entry name" value="Mechanosensitive channel protein MscS (YggB), transmembrane region"/>
    <property type="match status" value="1"/>
</dbReference>
<dbReference type="InterPro" id="IPR011014">
    <property type="entry name" value="MscS_channel_TM-2"/>
</dbReference>
<dbReference type="InterPro" id="IPR006685">
    <property type="entry name" value="MscS_channel_2nd"/>
</dbReference>
<keyword evidence="5 8" id="KW-1133">Transmembrane helix</keyword>
<dbReference type="STRING" id="1114924.SAMN05216258_10920"/>
<dbReference type="Proteomes" id="UP000199377">
    <property type="component" value="Unassembled WGS sequence"/>
</dbReference>
<keyword evidence="14" id="KW-1185">Reference proteome</keyword>
<dbReference type="Gene3D" id="3.30.70.100">
    <property type="match status" value="1"/>
</dbReference>
<protein>
    <submittedName>
        <fullName evidence="13">Small conductance mechanosensitive channel</fullName>
    </submittedName>
</protein>
<feature type="compositionally biased region" description="Low complexity" evidence="7">
    <location>
        <begin position="128"/>
        <end position="139"/>
    </location>
</feature>
<evidence type="ECO:0000259" key="11">
    <source>
        <dbReference type="Pfam" id="PF21088"/>
    </source>
</evidence>
<dbReference type="Gene3D" id="2.30.30.60">
    <property type="match status" value="1"/>
</dbReference>
<feature type="transmembrane region" description="Helical" evidence="8">
    <location>
        <begin position="432"/>
        <end position="450"/>
    </location>
</feature>
<keyword evidence="4 8" id="KW-0812">Transmembrane</keyword>
<dbReference type="RefSeq" id="WP_245779218.1">
    <property type="nucleotide sequence ID" value="NZ_FOQH01000009.1"/>
</dbReference>
<reference evidence="13 14" key="1">
    <citation type="submission" date="2016-10" db="EMBL/GenBank/DDBJ databases">
        <authorList>
            <person name="de Groot N.N."/>
        </authorList>
    </citation>
    <scope>NUCLEOTIDE SEQUENCE [LARGE SCALE GENOMIC DNA]</scope>
    <source>
        <strain evidence="13 14">CGMCC 1.11030</strain>
    </source>
</reference>
<dbReference type="InterPro" id="IPR010920">
    <property type="entry name" value="LSM_dom_sf"/>
</dbReference>
<evidence type="ECO:0000256" key="1">
    <source>
        <dbReference type="ARBA" id="ARBA00004651"/>
    </source>
</evidence>
<comment type="subcellular location">
    <subcellularLocation>
        <location evidence="1">Cell membrane</location>
        <topology evidence="1">Multi-pass membrane protein</topology>
    </subcellularLocation>
</comment>
<feature type="compositionally biased region" description="Basic and acidic residues" evidence="7">
    <location>
        <begin position="814"/>
        <end position="824"/>
    </location>
</feature>
<dbReference type="InterPro" id="IPR049278">
    <property type="entry name" value="MS_channel_C"/>
</dbReference>
<feature type="domain" description="Mechanosensitive ion channel transmembrane helices 2/3" evidence="11">
    <location>
        <begin position="568"/>
        <end position="606"/>
    </location>
</feature>
<dbReference type="Pfam" id="PF21088">
    <property type="entry name" value="MS_channel_1st"/>
    <property type="match status" value="1"/>
</dbReference>
<comment type="similarity">
    <text evidence="2">Belongs to the MscS (TC 1.A.23) family.</text>
</comment>
<keyword evidence="3" id="KW-1003">Cell membrane</keyword>
<dbReference type="Pfam" id="PF21082">
    <property type="entry name" value="MS_channel_3rd"/>
    <property type="match status" value="1"/>
</dbReference>
<dbReference type="Gene3D" id="1.10.287.1260">
    <property type="match status" value="1"/>
</dbReference>
<evidence type="ECO:0000259" key="12">
    <source>
        <dbReference type="Pfam" id="PF25392"/>
    </source>
</evidence>